<organism evidence="1">
    <name type="scientific">marine sediment metagenome</name>
    <dbReference type="NCBI Taxonomy" id="412755"/>
    <lineage>
        <taxon>unclassified sequences</taxon>
        <taxon>metagenomes</taxon>
        <taxon>ecological metagenomes</taxon>
    </lineage>
</organism>
<dbReference type="EMBL" id="BARV01004777">
    <property type="protein sequence ID" value="GAI07124.1"/>
    <property type="molecule type" value="Genomic_DNA"/>
</dbReference>
<reference evidence="1" key="1">
    <citation type="journal article" date="2014" name="Front. Microbiol.">
        <title>High frequency of phylogenetically diverse reductive dehalogenase-homologous genes in deep subseafloor sedimentary metagenomes.</title>
        <authorList>
            <person name="Kawai M."/>
            <person name="Futagami T."/>
            <person name="Toyoda A."/>
            <person name="Takaki Y."/>
            <person name="Nishi S."/>
            <person name="Hori S."/>
            <person name="Arai W."/>
            <person name="Tsubouchi T."/>
            <person name="Morono Y."/>
            <person name="Uchiyama I."/>
            <person name="Ito T."/>
            <person name="Fujiyama A."/>
            <person name="Inagaki F."/>
            <person name="Takami H."/>
        </authorList>
    </citation>
    <scope>NUCLEOTIDE SEQUENCE</scope>
    <source>
        <strain evidence="1">Expedition CK06-06</strain>
    </source>
</reference>
<evidence type="ECO:0000313" key="1">
    <source>
        <dbReference type="EMBL" id="GAI07124.1"/>
    </source>
</evidence>
<dbReference type="AlphaFoldDB" id="X1ML81"/>
<sequence>TIQIPAEGKSSLDICIAVINEGNTVSIWFEVMVDLSKIPWGKSYTAPAWAQVGEQYESTTSHFSLRSFGRAAAFTSTPLKIGTIQLFDLPAEHSLKYEIPYQINGDWGAPKTGSLWLNVEKVET</sequence>
<proteinExistence type="predicted"/>
<feature type="non-terminal residue" evidence="1">
    <location>
        <position position="1"/>
    </location>
</feature>
<accession>X1ML81</accession>
<protein>
    <submittedName>
        <fullName evidence="1">Uncharacterized protein</fullName>
    </submittedName>
</protein>
<name>X1ML81_9ZZZZ</name>
<comment type="caution">
    <text evidence="1">The sequence shown here is derived from an EMBL/GenBank/DDBJ whole genome shotgun (WGS) entry which is preliminary data.</text>
</comment>
<gene>
    <name evidence="1" type="ORF">S06H3_10349</name>
</gene>